<accession>A0ABX4Q1U3</accession>
<gene>
    <name evidence="1" type="ORF">ATI02_3683</name>
</gene>
<dbReference type="InterPro" id="IPR013783">
    <property type="entry name" value="Ig-like_fold"/>
</dbReference>
<dbReference type="Proteomes" id="UP000232455">
    <property type="component" value="Unassembled WGS sequence"/>
</dbReference>
<dbReference type="EMBL" id="PHHE01000001">
    <property type="protein sequence ID" value="PKA70759.1"/>
    <property type="molecule type" value="Genomic_DNA"/>
</dbReference>
<reference evidence="1 2" key="1">
    <citation type="submission" date="2017-11" db="EMBL/GenBank/DDBJ databases">
        <title>Genome sequencing of a diverse group of Pseudomonas species.</title>
        <authorList>
            <person name="Loper J."/>
        </authorList>
    </citation>
    <scope>NUCLEOTIDE SEQUENCE [LARGE SCALE GENOMIC DNA]</scope>
    <source>
        <strain evidence="1 2">LMG 25716</strain>
    </source>
</reference>
<protein>
    <recommendedName>
        <fullName evidence="3">Bacterial Ig-like domain-containing protein</fullName>
    </recommendedName>
</protein>
<organism evidence="1 2">
    <name type="scientific">Pseudomonas baetica</name>
    <dbReference type="NCBI Taxonomy" id="674054"/>
    <lineage>
        <taxon>Bacteria</taxon>
        <taxon>Pseudomonadati</taxon>
        <taxon>Pseudomonadota</taxon>
        <taxon>Gammaproteobacteria</taxon>
        <taxon>Pseudomonadales</taxon>
        <taxon>Pseudomonadaceae</taxon>
        <taxon>Pseudomonas</taxon>
    </lineage>
</organism>
<evidence type="ECO:0008006" key="3">
    <source>
        <dbReference type="Google" id="ProtNLM"/>
    </source>
</evidence>
<name>A0ABX4Q1U3_9PSED</name>
<dbReference type="RefSeq" id="WP_146166132.1">
    <property type="nucleotide sequence ID" value="NZ_PHHE01000001.1"/>
</dbReference>
<evidence type="ECO:0000313" key="1">
    <source>
        <dbReference type="EMBL" id="PKA70759.1"/>
    </source>
</evidence>
<dbReference type="Gene3D" id="2.60.40.10">
    <property type="entry name" value="Immunoglobulins"/>
    <property type="match status" value="1"/>
</dbReference>
<sequence>MANETVINNISKDVSGNYVISGTSKPNSIVYVTVTGGVPTLGSGNSWANGGYSFQINFPKSGKYAVVAEALINGAPDNTKWSAPYNITV</sequence>
<comment type="caution">
    <text evidence="1">The sequence shown here is derived from an EMBL/GenBank/DDBJ whole genome shotgun (WGS) entry which is preliminary data.</text>
</comment>
<keyword evidence="2" id="KW-1185">Reference proteome</keyword>
<evidence type="ECO:0000313" key="2">
    <source>
        <dbReference type="Proteomes" id="UP000232455"/>
    </source>
</evidence>
<proteinExistence type="predicted"/>